<evidence type="ECO:0000256" key="1">
    <source>
        <dbReference type="ARBA" id="ARBA00023002"/>
    </source>
</evidence>
<name>A0AAD7JUQ5_9AGAR</name>
<reference evidence="2" key="1">
    <citation type="submission" date="2023-03" db="EMBL/GenBank/DDBJ databases">
        <title>Massive genome expansion in bonnet fungi (Mycena s.s.) driven by repeated elements and novel gene families across ecological guilds.</title>
        <authorList>
            <consortium name="Lawrence Berkeley National Laboratory"/>
            <person name="Harder C.B."/>
            <person name="Miyauchi S."/>
            <person name="Viragh M."/>
            <person name="Kuo A."/>
            <person name="Thoen E."/>
            <person name="Andreopoulos B."/>
            <person name="Lu D."/>
            <person name="Skrede I."/>
            <person name="Drula E."/>
            <person name="Henrissat B."/>
            <person name="Morin E."/>
            <person name="Kohler A."/>
            <person name="Barry K."/>
            <person name="LaButti K."/>
            <person name="Morin E."/>
            <person name="Salamov A."/>
            <person name="Lipzen A."/>
            <person name="Mereny Z."/>
            <person name="Hegedus B."/>
            <person name="Baldrian P."/>
            <person name="Stursova M."/>
            <person name="Weitz H."/>
            <person name="Taylor A."/>
            <person name="Grigoriev I.V."/>
            <person name="Nagy L.G."/>
            <person name="Martin F."/>
            <person name="Kauserud H."/>
        </authorList>
    </citation>
    <scope>NUCLEOTIDE SEQUENCE</scope>
    <source>
        <strain evidence="2">CBHHK182m</strain>
    </source>
</reference>
<evidence type="ECO:0000313" key="2">
    <source>
        <dbReference type="EMBL" id="KAJ7769956.1"/>
    </source>
</evidence>
<comment type="caution">
    <text evidence="2">The sequence shown here is derived from an EMBL/GenBank/DDBJ whole genome shotgun (WGS) entry which is preliminary data.</text>
</comment>
<dbReference type="Pfam" id="PF13738">
    <property type="entry name" value="Pyr_redox_3"/>
    <property type="match status" value="1"/>
</dbReference>
<dbReference type="EMBL" id="JARKIB010000017">
    <property type="protein sequence ID" value="KAJ7769956.1"/>
    <property type="molecule type" value="Genomic_DNA"/>
</dbReference>
<dbReference type="SUPFAM" id="SSF51905">
    <property type="entry name" value="FAD/NAD(P)-binding domain"/>
    <property type="match status" value="1"/>
</dbReference>
<accession>A0AAD7JUQ5</accession>
<dbReference type="InterPro" id="IPR036188">
    <property type="entry name" value="FAD/NAD-bd_sf"/>
</dbReference>
<dbReference type="GO" id="GO:0004497">
    <property type="term" value="F:monooxygenase activity"/>
    <property type="evidence" value="ECO:0007669"/>
    <property type="project" value="TreeGrafter"/>
</dbReference>
<organism evidence="2 3">
    <name type="scientific">Mycena metata</name>
    <dbReference type="NCBI Taxonomy" id="1033252"/>
    <lineage>
        <taxon>Eukaryota</taxon>
        <taxon>Fungi</taxon>
        <taxon>Dikarya</taxon>
        <taxon>Basidiomycota</taxon>
        <taxon>Agaricomycotina</taxon>
        <taxon>Agaricomycetes</taxon>
        <taxon>Agaricomycetidae</taxon>
        <taxon>Agaricales</taxon>
        <taxon>Marasmiineae</taxon>
        <taxon>Mycenaceae</taxon>
        <taxon>Mycena</taxon>
    </lineage>
</organism>
<dbReference type="PANTHER" id="PTHR43539">
    <property type="entry name" value="FLAVIN-BINDING MONOOXYGENASE-LIKE PROTEIN (AFU_ORTHOLOGUE AFUA_4G09220)"/>
    <property type="match status" value="1"/>
</dbReference>
<keyword evidence="3" id="KW-1185">Reference proteome</keyword>
<dbReference type="AlphaFoldDB" id="A0AAD7JUQ5"/>
<sequence>MSPVTPIPAFELASKWLLSFEKACYDVSRTDGSDETLDAFMDLFLPNSFWRDSLCLSWDLRTHEGAANIRQFLKEDHRLAKAGFHEFAIDTSSSLGGPIHKSLPYEKGIIHDVVEFSFYFQLNSPPGRSRSLVRLVKAPNTEEWKAYLLYTVLQSIAGHEPTDTPPYGHYEGHTNPTAVVIGGGTGGLMMASRLRDVGIKVLVLERNEKVGDTWRNRYDLLTLNVGSIKPSMPKHPFPKNMPLFIPKTKFADFLQFWALDQEIPIWTSTELLPNPTYDDGAGIWTLKVIRDGAEITLNPKHLIMATGLASTPDMPVTPGAETFKGTILHSHSFKDANSWVGKNVVVVGAGVSGMDIALEAEARGANVTIIQRSPMCVLRQTTLKENITNIWPVNRPVEDSDFFMHGNPLNLTMRLGCDVITPRLQLKEKDLHDALREKGFLIGWGEHLGRGPVGQIGLLYAYAGGFVSDVGCCQRIIDGRVKLRSSVSVAGVDEEQVILTDGSKLDADVLVYATGLKNPRTLMEKLLGDDNMRRTGELKIWDFDREGEFNGVYRSTGHPGLWFAMGIHNEMRYLSKLLALQILGRELGLVNAPGALKDQGNA</sequence>
<keyword evidence="1" id="KW-0560">Oxidoreductase</keyword>
<protein>
    <submittedName>
        <fullName evidence="2">FAD/NAD(P)-binding domain-containing protein</fullName>
    </submittedName>
</protein>
<dbReference type="Gene3D" id="3.50.50.60">
    <property type="entry name" value="FAD/NAD(P)-binding domain"/>
    <property type="match status" value="1"/>
</dbReference>
<dbReference type="PRINTS" id="PR00411">
    <property type="entry name" value="PNDRDTASEI"/>
</dbReference>
<dbReference type="Proteomes" id="UP001215598">
    <property type="component" value="Unassembled WGS sequence"/>
</dbReference>
<dbReference type="PRINTS" id="PR00368">
    <property type="entry name" value="FADPNR"/>
</dbReference>
<evidence type="ECO:0000313" key="3">
    <source>
        <dbReference type="Proteomes" id="UP001215598"/>
    </source>
</evidence>
<dbReference type="InterPro" id="IPR050982">
    <property type="entry name" value="Auxin_biosynth/cation_transpt"/>
</dbReference>
<proteinExistence type="predicted"/>
<dbReference type="GO" id="GO:0050660">
    <property type="term" value="F:flavin adenine dinucleotide binding"/>
    <property type="evidence" value="ECO:0007669"/>
    <property type="project" value="TreeGrafter"/>
</dbReference>
<dbReference type="PANTHER" id="PTHR43539:SF68">
    <property type="entry name" value="FLAVIN-BINDING MONOOXYGENASE-LIKE PROTEIN (AFU_ORTHOLOGUE AFUA_4G09220)"/>
    <property type="match status" value="1"/>
</dbReference>
<gene>
    <name evidence="2" type="ORF">B0H16DRAFT_1307227</name>
</gene>